<feature type="binding site" evidence="9">
    <location>
        <begin position="374"/>
        <end position="377"/>
    </location>
    <ligand>
        <name>FAD</name>
        <dbReference type="ChEBI" id="CHEBI:57692"/>
    </ligand>
</feature>
<dbReference type="PROSITE" id="PS50902">
    <property type="entry name" value="FLAVODOXIN_LIKE"/>
    <property type="match status" value="1"/>
</dbReference>
<feature type="binding site" evidence="9">
    <location>
        <begin position="503"/>
        <end position="504"/>
    </location>
    <ligand>
        <name>NADP(+)</name>
        <dbReference type="ChEBI" id="CHEBI:58349"/>
    </ligand>
</feature>
<dbReference type="FunFam" id="3.40.50.80:FF:000030">
    <property type="entry name" value="NADPH-dependent diflavin oxidoreductase 1"/>
    <property type="match status" value="1"/>
</dbReference>
<evidence type="ECO:0000256" key="2">
    <source>
        <dbReference type="ARBA" id="ARBA00001974"/>
    </source>
</evidence>
<dbReference type="SUPFAM" id="SSF63380">
    <property type="entry name" value="Riboflavin synthase domain-like"/>
    <property type="match status" value="1"/>
</dbReference>
<dbReference type="GO" id="GO:0160246">
    <property type="term" value="F:NADPH-iron-sulfur [2Fe-2S] protein oxidoreductase activity"/>
    <property type="evidence" value="ECO:0007669"/>
    <property type="project" value="InterPro"/>
</dbReference>
<comment type="subunit">
    <text evidence="9">Interacts with DRE2; as part of the cytosolic iron-sulfur (Fe-S) protein assembly (CIA) machinery.</text>
</comment>
<evidence type="ECO:0000256" key="3">
    <source>
        <dbReference type="ARBA" id="ARBA00022490"/>
    </source>
</evidence>
<dbReference type="GO" id="GO:0050660">
    <property type="term" value="F:flavin adenine dinucleotide binding"/>
    <property type="evidence" value="ECO:0007669"/>
    <property type="project" value="UniProtKB-UniRule"/>
</dbReference>
<evidence type="ECO:0000256" key="7">
    <source>
        <dbReference type="ARBA" id="ARBA00022857"/>
    </source>
</evidence>
<comment type="subcellular location">
    <subcellularLocation>
        <location evidence="9">Cytoplasm</location>
    </subcellularLocation>
    <subcellularLocation>
        <location evidence="9">Mitochondrion</location>
    </subcellularLocation>
    <text evidence="9">Relocalizes to mitochondria after H(2)O(2) exposure.</text>
</comment>
<dbReference type="Proteomes" id="UP000271241">
    <property type="component" value="Unassembled WGS sequence"/>
</dbReference>
<dbReference type="InterPro" id="IPR001709">
    <property type="entry name" value="Flavoprot_Pyr_Nucl_cyt_Rdtase"/>
</dbReference>
<feature type="domain" description="Flavodoxin-like" evidence="10">
    <location>
        <begin position="13"/>
        <end position="157"/>
    </location>
</feature>
<keyword evidence="6 9" id="KW-0274">FAD</keyword>
<evidence type="ECO:0000256" key="5">
    <source>
        <dbReference type="ARBA" id="ARBA00022643"/>
    </source>
</evidence>
<feature type="binding site" evidence="9">
    <location>
        <begin position="408"/>
        <end position="411"/>
    </location>
    <ligand>
        <name>FAD</name>
        <dbReference type="ChEBI" id="CHEBI:57692"/>
    </ligand>
</feature>
<keyword evidence="4 9" id="KW-0285">Flavoprotein</keyword>
<dbReference type="HAMAP" id="MF_03178">
    <property type="entry name" value="NDOR1"/>
    <property type="match status" value="1"/>
</dbReference>
<sequence>MTSAETTAERPRLLILYGSQTGCAADMADRVRREAKRRHFRPALFAMDEYDRAQLVNERLAIFVCSTTGQGEEPDNMKKFWRFLMRKDLPKGALAQLRFAVFGLGDSSYEKFNYPGKKLHKRLMQLGAQPYHPRGDGDDQHYLGQDGALDPWLDGVWNVLMQAYPLPAGLSALPDDVLYPWMQFADALDSAIQTTASTSTDRYLATLTRNERVTPHSHFQDVRLLEFQLDNRPFEPGDILDIMPENLESDVNDFLEHTGLVVCADRPFRFRETDPEHRLPSALRGTLTLRDLCRRWLDVFSIPRRSFFEFAAHFTKDPEHAEKLREFNSAAGQDDLYAYCHRMRRTTFEVLQDFRSIEIPLDYLLDVFPLLRPRQFSIASSPTMYPDRVHLLMGVVKYRTRLSTPRTGVCTRWIAQLDPTKQVSVGFRQGTMRLPTQPVPIVLIAPGLGVAPMRSLLQKRIECGQHDNILIFGCRHHAADYYCADEWEQMCGSGMLQLFTAFSRDQDEKRYVQHAIREQAQVLWAAIHTRGGAIYLCGKSTRMPEDVAEALCDVFAEQGGMSLSDAKAYLQGLKRVGRFQQECWD</sequence>
<dbReference type="PANTHER" id="PTHR19384:SF10">
    <property type="entry name" value="NADPH-DEPENDENT DIFLAVIN OXIDOREDUCTASE 1"/>
    <property type="match status" value="1"/>
</dbReference>
<accession>A0A4P9XQY7</accession>
<comment type="similarity">
    <text evidence="9">Belongs to the NADPH-dependent diflavin oxidoreductase NDOR1 family.</text>
</comment>
<comment type="catalytic activity">
    <reaction evidence="9">
        <text>2 oxidized [2Fe-2S]-[protein] + NADPH = 2 reduced [2Fe-2S]-[protein] + NADP(+) + H(+)</text>
        <dbReference type="Rhea" id="RHEA:67716"/>
        <dbReference type="Rhea" id="RHEA-COMP:17327"/>
        <dbReference type="Rhea" id="RHEA-COMP:17328"/>
        <dbReference type="ChEBI" id="CHEBI:15378"/>
        <dbReference type="ChEBI" id="CHEBI:33737"/>
        <dbReference type="ChEBI" id="CHEBI:33738"/>
        <dbReference type="ChEBI" id="CHEBI:57783"/>
        <dbReference type="ChEBI" id="CHEBI:58349"/>
    </reaction>
</comment>
<dbReference type="Gene3D" id="1.20.990.10">
    <property type="entry name" value="NADPH-cytochrome p450 Reductase, Chain A, domain 3"/>
    <property type="match status" value="1"/>
</dbReference>
<evidence type="ECO:0000313" key="12">
    <source>
        <dbReference type="EMBL" id="RKP08332.1"/>
    </source>
</evidence>
<evidence type="ECO:0000256" key="8">
    <source>
        <dbReference type="ARBA" id="ARBA00023002"/>
    </source>
</evidence>
<dbReference type="InterPro" id="IPR001433">
    <property type="entry name" value="OxRdtase_FAD/NAD-bd"/>
</dbReference>
<dbReference type="FunFam" id="3.40.50.360:FF:000015">
    <property type="entry name" value="NADPH-dependent diflavin oxidoreductase 1"/>
    <property type="match status" value="1"/>
</dbReference>
<dbReference type="InterPro" id="IPR039261">
    <property type="entry name" value="FNR_nucleotide-bd"/>
</dbReference>
<keyword evidence="9" id="KW-0496">Mitochondrion</keyword>
<keyword evidence="3 9" id="KW-0963">Cytoplasm</keyword>
<evidence type="ECO:0000256" key="6">
    <source>
        <dbReference type="ARBA" id="ARBA00022827"/>
    </source>
</evidence>
<dbReference type="PROSITE" id="PS51384">
    <property type="entry name" value="FAD_FR"/>
    <property type="match status" value="1"/>
</dbReference>
<dbReference type="Gene3D" id="3.40.50.80">
    <property type="entry name" value="Nucleotide-binding domain of ferredoxin-NADP reductase (FNR) module"/>
    <property type="match status" value="1"/>
</dbReference>
<keyword evidence="13" id="KW-1185">Reference proteome</keyword>
<dbReference type="PRINTS" id="PR00369">
    <property type="entry name" value="FLAVODOXIN"/>
</dbReference>
<dbReference type="Pfam" id="PF00667">
    <property type="entry name" value="FAD_binding_1"/>
    <property type="match status" value="1"/>
</dbReference>
<dbReference type="GO" id="GO:0010181">
    <property type="term" value="F:FMN binding"/>
    <property type="evidence" value="ECO:0007669"/>
    <property type="project" value="UniProtKB-UniRule"/>
</dbReference>
<proteinExistence type="inferred from homology"/>
<dbReference type="EC" id="1.18.1.-" evidence="9"/>
<comment type="caution">
    <text evidence="9">Lacks conserved residue(s) required for the propagation of feature annotation.</text>
</comment>
<dbReference type="GO" id="GO:0050661">
    <property type="term" value="F:NADP binding"/>
    <property type="evidence" value="ECO:0007669"/>
    <property type="project" value="UniProtKB-UniRule"/>
</dbReference>
<dbReference type="Pfam" id="PF00175">
    <property type="entry name" value="NAD_binding_1"/>
    <property type="match status" value="1"/>
</dbReference>
<dbReference type="GO" id="GO:0005829">
    <property type="term" value="C:cytosol"/>
    <property type="evidence" value="ECO:0007669"/>
    <property type="project" value="TreeGrafter"/>
</dbReference>
<evidence type="ECO:0000259" key="11">
    <source>
        <dbReference type="PROSITE" id="PS51384"/>
    </source>
</evidence>
<feature type="binding site" evidence="9">
    <location>
        <begin position="66"/>
        <end position="69"/>
    </location>
    <ligand>
        <name>FMN</name>
        <dbReference type="ChEBI" id="CHEBI:58210"/>
    </ligand>
</feature>
<evidence type="ECO:0000256" key="9">
    <source>
        <dbReference type="HAMAP-Rule" id="MF_03178"/>
    </source>
</evidence>
<dbReference type="SUPFAM" id="SSF52343">
    <property type="entry name" value="Ferredoxin reductase-like, C-terminal NADP-linked domain"/>
    <property type="match status" value="1"/>
</dbReference>
<evidence type="ECO:0000313" key="13">
    <source>
        <dbReference type="Proteomes" id="UP000271241"/>
    </source>
</evidence>
<feature type="domain" description="FAD-binding FR-type" evidence="11">
    <location>
        <begin position="200"/>
        <end position="435"/>
    </location>
</feature>
<comment type="similarity">
    <text evidence="9">In the C-terminal section; belongs to the flavoprotein pyridine nucleotide cytochrome reductase family.</text>
</comment>
<dbReference type="STRING" id="78915.A0A4P9XQY7"/>
<evidence type="ECO:0000256" key="1">
    <source>
        <dbReference type="ARBA" id="ARBA00001917"/>
    </source>
</evidence>
<dbReference type="InterPro" id="IPR017938">
    <property type="entry name" value="Riboflavin_synthase-like_b-brl"/>
</dbReference>
<feature type="binding site" evidence="9">
    <location>
        <position position="584"/>
    </location>
    <ligand>
        <name>FAD</name>
        <dbReference type="ChEBI" id="CHEBI:57692"/>
    </ligand>
</feature>
<dbReference type="AlphaFoldDB" id="A0A4P9XQY7"/>
<dbReference type="GO" id="GO:0016651">
    <property type="term" value="F:oxidoreductase activity, acting on NAD(P)H"/>
    <property type="evidence" value="ECO:0007669"/>
    <property type="project" value="UniProtKB-UniRule"/>
</dbReference>
<dbReference type="InterPro" id="IPR008254">
    <property type="entry name" value="Flavodoxin/NO_synth"/>
</dbReference>
<gene>
    <name evidence="9" type="primary">TAH18</name>
    <name evidence="12" type="ORF">THASP1DRAFT_15816</name>
</gene>
<evidence type="ECO:0000256" key="4">
    <source>
        <dbReference type="ARBA" id="ARBA00022630"/>
    </source>
</evidence>
<comment type="similarity">
    <text evidence="9">In the N-terminal section; belongs to the flavodoxin family.</text>
</comment>
<feature type="binding site" evidence="9">
    <location>
        <position position="344"/>
    </location>
    <ligand>
        <name>FAD</name>
        <dbReference type="ChEBI" id="CHEBI:57692"/>
    </ligand>
</feature>
<organism evidence="12 13">
    <name type="scientific">Thamnocephalis sphaerospora</name>
    <dbReference type="NCBI Taxonomy" id="78915"/>
    <lineage>
        <taxon>Eukaryota</taxon>
        <taxon>Fungi</taxon>
        <taxon>Fungi incertae sedis</taxon>
        <taxon>Zoopagomycota</taxon>
        <taxon>Zoopagomycotina</taxon>
        <taxon>Zoopagomycetes</taxon>
        <taxon>Zoopagales</taxon>
        <taxon>Sigmoideomycetaceae</taxon>
        <taxon>Thamnocephalis</taxon>
    </lineage>
</organism>
<dbReference type="GO" id="GO:0016226">
    <property type="term" value="P:iron-sulfur cluster assembly"/>
    <property type="evidence" value="ECO:0007669"/>
    <property type="project" value="UniProtKB-UniRule"/>
</dbReference>
<dbReference type="OrthoDB" id="1856718at2759"/>
<keyword evidence="5 9" id="KW-0288">FMN</keyword>
<feature type="binding site" evidence="9">
    <location>
        <begin position="104"/>
        <end position="113"/>
    </location>
    <ligand>
        <name>FMN</name>
        <dbReference type="ChEBI" id="CHEBI:58210"/>
    </ligand>
</feature>
<keyword evidence="8 9" id="KW-0560">Oxidoreductase</keyword>
<dbReference type="GO" id="GO:0005634">
    <property type="term" value="C:nucleus"/>
    <property type="evidence" value="ECO:0007669"/>
    <property type="project" value="UniProtKB-ARBA"/>
</dbReference>
<dbReference type="GO" id="GO:0005739">
    <property type="term" value="C:mitochondrion"/>
    <property type="evidence" value="ECO:0007669"/>
    <property type="project" value="UniProtKB-SubCell"/>
</dbReference>
<dbReference type="Gene3D" id="2.40.30.10">
    <property type="entry name" value="Translation factors"/>
    <property type="match status" value="1"/>
</dbReference>
<dbReference type="InterPro" id="IPR001094">
    <property type="entry name" value="Flavdoxin-like"/>
</dbReference>
<feature type="binding site" evidence="9">
    <location>
        <position position="546"/>
    </location>
    <ligand>
        <name>NADP(+)</name>
        <dbReference type="ChEBI" id="CHEBI:58349"/>
    </ligand>
</feature>
<name>A0A4P9XQY7_9FUNG</name>
<protein>
    <recommendedName>
        <fullName evidence="9">NADPH-dependent diflavin oxidoreductase 1</fullName>
        <ecNumber evidence="9">1.18.1.-</ecNumber>
    </recommendedName>
    <alternativeName>
        <fullName evidence="9">NADPH-dependent FMN and FAD-containing oxidoreductase</fullName>
    </alternativeName>
</protein>
<comment type="cofactor">
    <cofactor evidence="1 9">
        <name>FMN</name>
        <dbReference type="ChEBI" id="CHEBI:58210"/>
    </cofactor>
</comment>
<comment type="function">
    <text evidence="9">NADPH-dependent reductase which is a central component of the cytosolic iron-sulfur (Fe-S) protein assembly (CIA) machinery. Transfers electrons from NADPH via its FAD and FMN prosthetic groups to the [2Fe-2S] cluster of DRE2, another key component of the CIA machinery. In turn, this reduced cluster provides electrons for assembly of cytosolic iron-sulfur cluster proteins. Positively controls H(2)O(2)-induced cell death.</text>
</comment>
<dbReference type="InterPro" id="IPR017927">
    <property type="entry name" value="FAD-bd_FR_type"/>
</dbReference>
<feature type="binding site" evidence="9">
    <location>
        <begin position="509"/>
        <end position="513"/>
    </location>
    <ligand>
        <name>NADP(+)</name>
        <dbReference type="ChEBI" id="CHEBI:58349"/>
    </ligand>
</feature>
<dbReference type="InterPro" id="IPR023173">
    <property type="entry name" value="NADPH_Cyt_P450_Rdtase_alpha"/>
</dbReference>
<dbReference type="InterPro" id="IPR003097">
    <property type="entry name" value="CysJ-like_FAD-binding"/>
</dbReference>
<reference evidence="13" key="1">
    <citation type="journal article" date="2018" name="Nat. Microbiol.">
        <title>Leveraging single-cell genomics to expand the fungal tree of life.</title>
        <authorList>
            <person name="Ahrendt S.R."/>
            <person name="Quandt C.A."/>
            <person name="Ciobanu D."/>
            <person name="Clum A."/>
            <person name="Salamov A."/>
            <person name="Andreopoulos B."/>
            <person name="Cheng J.F."/>
            <person name="Woyke T."/>
            <person name="Pelin A."/>
            <person name="Henrissat B."/>
            <person name="Reynolds N.K."/>
            <person name="Benny G.L."/>
            <person name="Smith M.E."/>
            <person name="James T.Y."/>
            <person name="Grigoriev I.V."/>
        </authorList>
    </citation>
    <scope>NUCLEOTIDE SEQUENCE [LARGE SCALE GENOMIC DNA]</scope>
    <source>
        <strain evidence="13">RSA 1356</strain>
    </source>
</reference>
<dbReference type="PANTHER" id="PTHR19384">
    <property type="entry name" value="NITRIC OXIDE SYNTHASE-RELATED"/>
    <property type="match status" value="1"/>
</dbReference>
<dbReference type="SUPFAM" id="SSF52218">
    <property type="entry name" value="Flavoproteins"/>
    <property type="match status" value="1"/>
</dbReference>
<dbReference type="InterPro" id="IPR029039">
    <property type="entry name" value="Flavoprotein-like_sf"/>
</dbReference>
<comment type="cofactor">
    <cofactor evidence="2 9">
        <name>FAD</name>
        <dbReference type="ChEBI" id="CHEBI:57692"/>
    </cofactor>
</comment>
<dbReference type="EMBL" id="KZ992613">
    <property type="protein sequence ID" value="RKP08332.1"/>
    <property type="molecule type" value="Genomic_DNA"/>
</dbReference>
<dbReference type="PRINTS" id="PR00371">
    <property type="entry name" value="FPNCR"/>
</dbReference>
<dbReference type="Gene3D" id="3.40.50.360">
    <property type="match status" value="1"/>
</dbReference>
<evidence type="ECO:0000259" key="10">
    <source>
        <dbReference type="PROSITE" id="PS50902"/>
    </source>
</evidence>
<keyword evidence="7 9" id="KW-0521">NADP</keyword>
<feature type="binding site" evidence="9">
    <location>
        <position position="139"/>
    </location>
    <ligand>
        <name>FMN</name>
        <dbReference type="ChEBI" id="CHEBI:58210"/>
    </ligand>
</feature>
<dbReference type="InterPro" id="IPR028879">
    <property type="entry name" value="NDOR1"/>
</dbReference>
<dbReference type="Pfam" id="PF00258">
    <property type="entry name" value="Flavodoxin_1"/>
    <property type="match status" value="1"/>
</dbReference>